<dbReference type="InterPro" id="IPR007922">
    <property type="entry name" value="DciA-like"/>
</dbReference>
<accession>A0A0F9WYB2</accession>
<dbReference type="EMBL" id="LAZR01000177">
    <property type="protein sequence ID" value="KKN84023.1"/>
    <property type="molecule type" value="Genomic_DNA"/>
</dbReference>
<proteinExistence type="predicted"/>
<sequence>MAFYPLDARRPNDLLRTNTTLKRLYAQAKAVERLQSLVETQLEPAAREHCKVASLADGVLRFVVSSSHWATRLRYQQKRLVRQLQAYKEFATLTKIHCKVQPPLVKKAPPVRTIRRSQVAAEHLQETAEHVTDATLRAALQKLARHHAGDEGQHEGT</sequence>
<evidence type="ECO:0000313" key="1">
    <source>
        <dbReference type="EMBL" id="KKN84023.1"/>
    </source>
</evidence>
<reference evidence="1" key="1">
    <citation type="journal article" date="2015" name="Nature">
        <title>Complex archaea that bridge the gap between prokaryotes and eukaryotes.</title>
        <authorList>
            <person name="Spang A."/>
            <person name="Saw J.H."/>
            <person name="Jorgensen S.L."/>
            <person name="Zaremba-Niedzwiedzka K."/>
            <person name="Martijn J."/>
            <person name="Lind A.E."/>
            <person name="van Eijk R."/>
            <person name="Schleper C."/>
            <person name="Guy L."/>
            <person name="Ettema T.J."/>
        </authorList>
    </citation>
    <scope>NUCLEOTIDE SEQUENCE</scope>
</reference>
<gene>
    <name evidence="1" type="ORF">LCGC14_0293520</name>
</gene>
<organism evidence="1">
    <name type="scientific">marine sediment metagenome</name>
    <dbReference type="NCBI Taxonomy" id="412755"/>
    <lineage>
        <taxon>unclassified sequences</taxon>
        <taxon>metagenomes</taxon>
        <taxon>ecological metagenomes</taxon>
    </lineage>
</organism>
<evidence type="ECO:0008006" key="2">
    <source>
        <dbReference type="Google" id="ProtNLM"/>
    </source>
</evidence>
<protein>
    <recommendedName>
        <fullName evidence="2">RNA-binding protein</fullName>
    </recommendedName>
</protein>
<comment type="caution">
    <text evidence="1">The sequence shown here is derived from an EMBL/GenBank/DDBJ whole genome shotgun (WGS) entry which is preliminary data.</text>
</comment>
<dbReference type="Pfam" id="PF05258">
    <property type="entry name" value="DciA"/>
    <property type="match status" value="1"/>
</dbReference>
<name>A0A0F9WYB2_9ZZZZ</name>
<dbReference type="AlphaFoldDB" id="A0A0F9WYB2"/>